<organism evidence="4 5">
    <name type="scientific">Sinisalibacter aestuarii</name>
    <dbReference type="NCBI Taxonomy" id="2949426"/>
    <lineage>
        <taxon>Bacteria</taxon>
        <taxon>Pseudomonadati</taxon>
        <taxon>Pseudomonadota</taxon>
        <taxon>Alphaproteobacteria</taxon>
        <taxon>Rhodobacterales</taxon>
        <taxon>Roseobacteraceae</taxon>
        <taxon>Sinisalibacter</taxon>
    </lineage>
</organism>
<comment type="similarity">
    <text evidence="1 2">Belongs to the Dps family.</text>
</comment>
<dbReference type="PANTHER" id="PTHR42932:SF3">
    <property type="entry name" value="DNA PROTECTION DURING STARVATION PROTEIN"/>
    <property type="match status" value="1"/>
</dbReference>
<evidence type="ECO:0000313" key="4">
    <source>
        <dbReference type="EMBL" id="GKY89873.1"/>
    </source>
</evidence>
<evidence type="ECO:0000313" key="5">
    <source>
        <dbReference type="Proteomes" id="UP001144205"/>
    </source>
</evidence>
<dbReference type="InterPro" id="IPR009078">
    <property type="entry name" value="Ferritin-like_SF"/>
</dbReference>
<evidence type="ECO:0000259" key="3">
    <source>
        <dbReference type="Pfam" id="PF00210"/>
    </source>
</evidence>
<proteinExistence type="inferred from homology"/>
<dbReference type="InterPro" id="IPR008331">
    <property type="entry name" value="Ferritin_DPS_dom"/>
</dbReference>
<gene>
    <name evidence="4" type="ORF">STA1M1_37420</name>
</gene>
<dbReference type="InterPro" id="IPR012347">
    <property type="entry name" value="Ferritin-like"/>
</dbReference>
<evidence type="ECO:0000256" key="1">
    <source>
        <dbReference type="ARBA" id="ARBA00009497"/>
    </source>
</evidence>
<dbReference type="Gene3D" id="1.20.1260.10">
    <property type="match status" value="1"/>
</dbReference>
<dbReference type="PRINTS" id="PR01346">
    <property type="entry name" value="HELNAPAPROT"/>
</dbReference>
<sequence length="162" mass="17940">MLDTQTKVLDAMNRHSGDLYSRPALAVLGEVLNDTYRLIVKSHTYHWNVTGPLFYSIHKMTEEQYTDMFAAVDKLAERIRALGKPASVNFAPLTAEEGGAGDAQIADEMVKDLIADHESLAQRLRALVKLAEVEDDPATADLATERAAFHEEVVWMLRATAA</sequence>
<comment type="caution">
    <text evidence="4">The sequence shown here is derived from an EMBL/GenBank/DDBJ whole genome shotgun (WGS) entry which is preliminary data.</text>
</comment>
<accession>A0ABQ5LY16</accession>
<name>A0ABQ5LY16_9RHOB</name>
<reference evidence="4" key="1">
    <citation type="journal article" date="2023" name="Int. J. Syst. Evol. Microbiol.">
        <title>Sinisalibacter aestuarii sp. nov., isolated from estuarine sediment of the Arakawa River.</title>
        <authorList>
            <person name="Arafat S.T."/>
            <person name="Hirano S."/>
            <person name="Sato A."/>
            <person name="Takeuchi K."/>
            <person name="Yasuda T."/>
            <person name="Terahara T."/>
            <person name="Hamada M."/>
            <person name="Kobayashi T."/>
        </authorList>
    </citation>
    <scope>NUCLEOTIDE SEQUENCE</scope>
    <source>
        <strain evidence="4">B-399</strain>
    </source>
</reference>
<dbReference type="InterPro" id="IPR002177">
    <property type="entry name" value="DPS_DNA-bd"/>
</dbReference>
<dbReference type="EMBL" id="BROH01000015">
    <property type="protein sequence ID" value="GKY89873.1"/>
    <property type="molecule type" value="Genomic_DNA"/>
</dbReference>
<feature type="domain" description="Ferritin/DPS" evidence="3">
    <location>
        <begin position="27"/>
        <end position="160"/>
    </location>
</feature>
<dbReference type="SUPFAM" id="SSF47240">
    <property type="entry name" value="Ferritin-like"/>
    <property type="match status" value="1"/>
</dbReference>
<dbReference type="PIRSF" id="PIRSF005900">
    <property type="entry name" value="Dps"/>
    <property type="match status" value="1"/>
</dbReference>
<dbReference type="Proteomes" id="UP001144205">
    <property type="component" value="Unassembled WGS sequence"/>
</dbReference>
<protein>
    <submittedName>
        <fullName evidence="4">DNA starvation/stationary phase protection protein</fullName>
    </submittedName>
</protein>
<dbReference type="Pfam" id="PF00210">
    <property type="entry name" value="Ferritin"/>
    <property type="match status" value="1"/>
</dbReference>
<dbReference type="PANTHER" id="PTHR42932">
    <property type="entry name" value="GENERAL STRESS PROTEIN 20U"/>
    <property type="match status" value="1"/>
</dbReference>
<dbReference type="CDD" id="cd01043">
    <property type="entry name" value="DPS"/>
    <property type="match status" value="1"/>
</dbReference>
<keyword evidence="5" id="KW-1185">Reference proteome</keyword>
<evidence type="ECO:0000256" key="2">
    <source>
        <dbReference type="RuleBase" id="RU003875"/>
    </source>
</evidence>